<dbReference type="AlphaFoldDB" id="A0A2H3J007"/>
<feature type="region of interest" description="Disordered" evidence="1">
    <location>
        <begin position="76"/>
        <end position="133"/>
    </location>
</feature>
<reference evidence="2 3" key="1">
    <citation type="journal article" date="2012" name="Science">
        <title>The Paleozoic origin of enzymatic lignin decomposition reconstructed from 31 fungal genomes.</title>
        <authorList>
            <person name="Floudas D."/>
            <person name="Binder M."/>
            <person name="Riley R."/>
            <person name="Barry K."/>
            <person name="Blanchette R.A."/>
            <person name="Henrissat B."/>
            <person name="Martinez A.T."/>
            <person name="Otillar R."/>
            <person name="Spatafora J.W."/>
            <person name="Yadav J.S."/>
            <person name="Aerts A."/>
            <person name="Benoit I."/>
            <person name="Boyd A."/>
            <person name="Carlson A."/>
            <person name="Copeland A."/>
            <person name="Coutinho P.M."/>
            <person name="de Vries R.P."/>
            <person name="Ferreira P."/>
            <person name="Findley K."/>
            <person name="Foster B."/>
            <person name="Gaskell J."/>
            <person name="Glotzer D."/>
            <person name="Gorecki P."/>
            <person name="Heitman J."/>
            <person name="Hesse C."/>
            <person name="Hori C."/>
            <person name="Igarashi K."/>
            <person name="Jurgens J.A."/>
            <person name="Kallen N."/>
            <person name="Kersten P."/>
            <person name="Kohler A."/>
            <person name="Kuees U."/>
            <person name="Kumar T.K.A."/>
            <person name="Kuo A."/>
            <person name="LaButti K."/>
            <person name="Larrondo L.F."/>
            <person name="Lindquist E."/>
            <person name="Ling A."/>
            <person name="Lombard V."/>
            <person name="Lucas S."/>
            <person name="Lundell T."/>
            <person name="Martin R."/>
            <person name="McLaughlin D.J."/>
            <person name="Morgenstern I."/>
            <person name="Morin E."/>
            <person name="Murat C."/>
            <person name="Nagy L.G."/>
            <person name="Nolan M."/>
            <person name="Ohm R.A."/>
            <person name="Patyshakuliyeva A."/>
            <person name="Rokas A."/>
            <person name="Ruiz-Duenas F.J."/>
            <person name="Sabat G."/>
            <person name="Salamov A."/>
            <person name="Samejima M."/>
            <person name="Schmutz J."/>
            <person name="Slot J.C."/>
            <person name="St John F."/>
            <person name="Stenlid J."/>
            <person name="Sun H."/>
            <person name="Sun S."/>
            <person name="Syed K."/>
            <person name="Tsang A."/>
            <person name="Wiebenga A."/>
            <person name="Young D."/>
            <person name="Pisabarro A."/>
            <person name="Eastwood D.C."/>
            <person name="Martin F."/>
            <person name="Cullen D."/>
            <person name="Grigoriev I.V."/>
            <person name="Hibbett D.S."/>
        </authorList>
    </citation>
    <scope>NUCLEOTIDE SEQUENCE [LARGE SCALE GENOMIC DNA]</scope>
    <source>
        <strain evidence="2 3">MD-104</strain>
    </source>
</reference>
<organism evidence="2 3">
    <name type="scientific">Wolfiporia cocos (strain MD-104)</name>
    <name type="common">Brown rot fungus</name>
    <dbReference type="NCBI Taxonomy" id="742152"/>
    <lineage>
        <taxon>Eukaryota</taxon>
        <taxon>Fungi</taxon>
        <taxon>Dikarya</taxon>
        <taxon>Basidiomycota</taxon>
        <taxon>Agaricomycotina</taxon>
        <taxon>Agaricomycetes</taxon>
        <taxon>Polyporales</taxon>
        <taxon>Phaeolaceae</taxon>
        <taxon>Wolfiporia</taxon>
    </lineage>
</organism>
<proteinExistence type="predicted"/>
<feature type="region of interest" description="Disordered" evidence="1">
    <location>
        <begin position="176"/>
        <end position="200"/>
    </location>
</feature>
<name>A0A2H3J007_WOLCO</name>
<evidence type="ECO:0000313" key="2">
    <source>
        <dbReference type="EMBL" id="PCH35562.1"/>
    </source>
</evidence>
<gene>
    <name evidence="2" type="ORF">WOLCODRAFT_156257</name>
</gene>
<feature type="compositionally biased region" description="Low complexity" evidence="1">
    <location>
        <begin position="80"/>
        <end position="120"/>
    </location>
</feature>
<dbReference type="Proteomes" id="UP000218811">
    <property type="component" value="Unassembled WGS sequence"/>
</dbReference>
<protein>
    <submittedName>
        <fullName evidence="2">Uncharacterized protein</fullName>
    </submittedName>
</protein>
<evidence type="ECO:0000256" key="1">
    <source>
        <dbReference type="SAM" id="MobiDB-lite"/>
    </source>
</evidence>
<dbReference type="EMBL" id="KB467854">
    <property type="protein sequence ID" value="PCH35562.1"/>
    <property type="molecule type" value="Genomic_DNA"/>
</dbReference>
<accession>A0A2H3J007</accession>
<keyword evidence="3" id="KW-1185">Reference proteome</keyword>
<evidence type="ECO:0000313" key="3">
    <source>
        <dbReference type="Proteomes" id="UP000218811"/>
    </source>
</evidence>
<sequence length="200" mass="21295">MPSWLLEDNELAQITEPPPPTGLDAENQQALLLIHEAMNDAQFERGRAILGLPPHHPLPGLTTQLVDDLRQLRSSAAKNGSGTTPPGMTPSMTCPDGSTSEYGYTTATSGTSQATTSMTSPQPDHHLDRPKPSPADVVAALITGSSIAPTIAAPHAESPSWGIIEENAQPIRSGSLRPRLLSPMEMQGITTPTPRPFEWP</sequence>